<feature type="transmembrane region" description="Helical" evidence="6">
    <location>
        <begin position="480"/>
        <end position="503"/>
    </location>
</feature>
<accession>A0AAV0BL27</accession>
<dbReference type="PANTHER" id="PTHR19432:SF91">
    <property type="entry name" value="GENERAL ALPHA-GLUCOSIDE PERMEASE"/>
    <property type="match status" value="1"/>
</dbReference>
<evidence type="ECO:0000256" key="6">
    <source>
        <dbReference type="SAM" id="Phobius"/>
    </source>
</evidence>
<keyword evidence="3 6" id="KW-0812">Transmembrane</keyword>
<proteinExistence type="predicted"/>
<keyword evidence="4 6" id="KW-1133">Transmembrane helix</keyword>
<feature type="transmembrane region" description="Helical" evidence="6">
    <location>
        <begin position="386"/>
        <end position="407"/>
    </location>
</feature>
<feature type="transmembrane region" description="Helical" evidence="6">
    <location>
        <begin position="270"/>
        <end position="293"/>
    </location>
</feature>
<dbReference type="SUPFAM" id="SSF103473">
    <property type="entry name" value="MFS general substrate transporter"/>
    <property type="match status" value="1"/>
</dbReference>
<dbReference type="InterPro" id="IPR036259">
    <property type="entry name" value="MFS_trans_sf"/>
</dbReference>
<feature type="transmembrane region" description="Helical" evidence="6">
    <location>
        <begin position="172"/>
        <end position="193"/>
    </location>
</feature>
<dbReference type="Pfam" id="PF13347">
    <property type="entry name" value="MFS_2"/>
    <property type="match status" value="1"/>
</dbReference>
<keyword evidence="8" id="KW-1185">Reference proteome</keyword>
<evidence type="ECO:0000256" key="4">
    <source>
        <dbReference type="ARBA" id="ARBA00022989"/>
    </source>
</evidence>
<dbReference type="AlphaFoldDB" id="A0AAV0BL27"/>
<keyword evidence="2" id="KW-0813">Transport</keyword>
<dbReference type="Proteomes" id="UP001153365">
    <property type="component" value="Unassembled WGS sequence"/>
</dbReference>
<dbReference type="EMBL" id="CALTRL010005941">
    <property type="protein sequence ID" value="CAH7688020.1"/>
    <property type="molecule type" value="Genomic_DNA"/>
</dbReference>
<feature type="transmembrane region" description="Helical" evidence="6">
    <location>
        <begin position="135"/>
        <end position="160"/>
    </location>
</feature>
<reference evidence="7" key="1">
    <citation type="submission" date="2022-06" db="EMBL/GenBank/DDBJ databases">
        <authorList>
            <consortium name="SYNGENTA / RWTH Aachen University"/>
        </authorList>
    </citation>
    <scope>NUCLEOTIDE SEQUENCE</scope>
</reference>
<evidence type="ECO:0000313" key="7">
    <source>
        <dbReference type="EMBL" id="CAH7688020.1"/>
    </source>
</evidence>
<dbReference type="GO" id="GO:0008506">
    <property type="term" value="F:sucrose:proton symporter activity"/>
    <property type="evidence" value="ECO:0007669"/>
    <property type="project" value="TreeGrafter"/>
</dbReference>
<name>A0AAV0BL27_PHAPC</name>
<evidence type="ECO:0000256" key="5">
    <source>
        <dbReference type="ARBA" id="ARBA00023136"/>
    </source>
</evidence>
<feature type="transmembrane region" description="Helical" evidence="6">
    <location>
        <begin position="515"/>
        <end position="537"/>
    </location>
</feature>
<evidence type="ECO:0000256" key="2">
    <source>
        <dbReference type="ARBA" id="ARBA00022448"/>
    </source>
</evidence>
<feature type="transmembrane region" description="Helical" evidence="6">
    <location>
        <begin position="99"/>
        <end position="115"/>
    </location>
</feature>
<dbReference type="PANTHER" id="PTHR19432">
    <property type="entry name" value="SUGAR TRANSPORTER"/>
    <property type="match status" value="1"/>
</dbReference>
<dbReference type="Gene3D" id="1.20.1250.20">
    <property type="entry name" value="MFS general substrate transporter like domains"/>
    <property type="match status" value="1"/>
</dbReference>
<comment type="caution">
    <text evidence="7">The sequence shown here is derived from an EMBL/GenBank/DDBJ whole genome shotgun (WGS) entry which is preliminary data.</text>
</comment>
<evidence type="ECO:0000256" key="1">
    <source>
        <dbReference type="ARBA" id="ARBA00004141"/>
    </source>
</evidence>
<organism evidence="7 8">
    <name type="scientific">Phakopsora pachyrhizi</name>
    <name type="common">Asian soybean rust disease fungus</name>
    <dbReference type="NCBI Taxonomy" id="170000"/>
    <lineage>
        <taxon>Eukaryota</taxon>
        <taxon>Fungi</taxon>
        <taxon>Dikarya</taxon>
        <taxon>Basidiomycota</taxon>
        <taxon>Pucciniomycotina</taxon>
        <taxon>Pucciniomycetes</taxon>
        <taxon>Pucciniales</taxon>
        <taxon>Phakopsoraceae</taxon>
        <taxon>Phakopsora</taxon>
    </lineage>
</organism>
<sequence>MITTGLSTTSSPADPGPQARITGQMNWQSLTLLTISSFGVQVVWSSEMSQASPYFLSLGITKSQMAMVLFAGPLSGFVVQPLIGIYGDKSQHPMGRRRPFILYGSICTIVSFFIFGWSQELASIFPVSVQKTLQIWLAVVALFGMDFSVNVVAAAGRCLVVDSLRSSDQPQANAYMSRFSGAASIISLMISYVDLPRLFNTQTSQLKQVIIFSTLTFGLSQLITFMSVRERRLTLVEETSITAQNNGLVDAWVELWRTWSSLKDSPIRSVFWVQLWAWIGWFPLLFYSTTWIGEIWNSSEINHPNREEEATRIGSFGLLSQSIVSFFSTIMVPRFVSKLRKRDRSNYSSFEDGGKPLIRAWLYSQLVFSILLGFNEVFSRDYQTAIAMVGLSGFCLAISGWVPFALLGEMITEITSRSQDENNNYKLLPISKNSDVPHSTSLQPITTQTVTRDEELEEELEQIEGVLSFKEDHLKSAGTILGIHNTFIVIPQFIISLISSILFRSLENSKQSDGIGMIFLIGSLASAVSVFMCWKLIRKVER</sequence>
<feature type="transmembrane region" description="Helical" evidence="6">
    <location>
        <begin position="64"/>
        <end position="87"/>
    </location>
</feature>
<evidence type="ECO:0000256" key="3">
    <source>
        <dbReference type="ARBA" id="ARBA00022692"/>
    </source>
</evidence>
<protein>
    <submittedName>
        <fullName evidence="7">Major facilitator superfamily domain-containing protein</fullName>
    </submittedName>
</protein>
<feature type="transmembrane region" description="Helical" evidence="6">
    <location>
        <begin position="205"/>
        <end position="225"/>
    </location>
</feature>
<feature type="transmembrane region" description="Helical" evidence="6">
    <location>
        <begin position="27"/>
        <end position="44"/>
    </location>
</feature>
<dbReference type="GO" id="GO:0005886">
    <property type="term" value="C:plasma membrane"/>
    <property type="evidence" value="ECO:0007669"/>
    <property type="project" value="TreeGrafter"/>
</dbReference>
<feature type="transmembrane region" description="Helical" evidence="6">
    <location>
        <begin position="357"/>
        <end position="374"/>
    </location>
</feature>
<comment type="subcellular location">
    <subcellularLocation>
        <location evidence="1">Membrane</location>
        <topology evidence="1">Multi-pass membrane protein</topology>
    </subcellularLocation>
</comment>
<gene>
    <name evidence="7" type="ORF">PPACK8108_LOCUS22912</name>
</gene>
<evidence type="ECO:0000313" key="8">
    <source>
        <dbReference type="Proteomes" id="UP001153365"/>
    </source>
</evidence>
<feature type="transmembrane region" description="Helical" evidence="6">
    <location>
        <begin position="313"/>
        <end position="336"/>
    </location>
</feature>
<keyword evidence="5 6" id="KW-0472">Membrane</keyword>